<dbReference type="Gene3D" id="3.40.50.300">
    <property type="entry name" value="P-loop containing nucleotide triphosphate hydrolases"/>
    <property type="match status" value="1"/>
</dbReference>
<evidence type="ECO:0000256" key="8">
    <source>
        <dbReference type="ARBA" id="ARBA00023136"/>
    </source>
</evidence>
<gene>
    <name evidence="13" type="ORF">PISL3812_10026</name>
</gene>
<evidence type="ECO:0000313" key="13">
    <source>
        <dbReference type="EMBL" id="CRG92937.1"/>
    </source>
</evidence>
<dbReference type="SUPFAM" id="SSF52540">
    <property type="entry name" value="P-loop containing nucleoside triphosphate hydrolases"/>
    <property type="match status" value="1"/>
</dbReference>
<evidence type="ECO:0000313" key="14">
    <source>
        <dbReference type="Proteomes" id="UP000054383"/>
    </source>
</evidence>
<dbReference type="SMART" id="SM00382">
    <property type="entry name" value="AAA"/>
    <property type="match status" value="1"/>
</dbReference>
<feature type="domain" description="ABC transporter" evidence="11">
    <location>
        <begin position="257"/>
        <end position="491"/>
    </location>
</feature>
<dbReference type="SUPFAM" id="SSF90123">
    <property type="entry name" value="ABC transporter transmembrane region"/>
    <property type="match status" value="1"/>
</dbReference>
<protein>
    <submittedName>
        <fullName evidence="13">Uncharacterized protein</fullName>
    </submittedName>
</protein>
<dbReference type="PROSITE" id="PS50929">
    <property type="entry name" value="ABC_TM1F"/>
    <property type="match status" value="1"/>
</dbReference>
<dbReference type="Gene3D" id="1.20.1560.10">
    <property type="entry name" value="ABC transporter type 1, transmembrane domain"/>
    <property type="match status" value="1"/>
</dbReference>
<organism evidence="13 14">
    <name type="scientific">Talaromyces islandicus</name>
    <name type="common">Penicillium islandicum</name>
    <dbReference type="NCBI Taxonomy" id="28573"/>
    <lineage>
        <taxon>Eukaryota</taxon>
        <taxon>Fungi</taxon>
        <taxon>Dikarya</taxon>
        <taxon>Ascomycota</taxon>
        <taxon>Pezizomycotina</taxon>
        <taxon>Eurotiomycetes</taxon>
        <taxon>Eurotiomycetidae</taxon>
        <taxon>Eurotiales</taxon>
        <taxon>Trichocomaceae</taxon>
        <taxon>Talaromyces</taxon>
        <taxon>Talaromyces sect. Islandici</taxon>
    </lineage>
</organism>
<dbReference type="InterPro" id="IPR003593">
    <property type="entry name" value="AAA+_ATPase"/>
</dbReference>
<dbReference type="FunFam" id="3.40.50.300:FF:000221">
    <property type="entry name" value="Multidrug ABC transporter ATP-binding protein"/>
    <property type="match status" value="1"/>
</dbReference>
<keyword evidence="5" id="KW-0547">Nucleotide-binding</keyword>
<keyword evidence="4 10" id="KW-0812">Transmembrane</keyword>
<dbReference type="InterPro" id="IPR036640">
    <property type="entry name" value="ABC1_TM_sf"/>
</dbReference>
<feature type="transmembrane region" description="Helical" evidence="10">
    <location>
        <begin position="65"/>
        <end position="94"/>
    </location>
</feature>
<accession>A0A0U1MBF2</accession>
<dbReference type="STRING" id="28573.A0A0U1MBF2"/>
<name>A0A0U1MBF2_TALIS</name>
<comment type="subcellular location">
    <subcellularLocation>
        <location evidence="1">Cell membrane</location>
        <topology evidence="1">Multi-pass membrane protein</topology>
    </subcellularLocation>
</comment>
<evidence type="ECO:0000256" key="4">
    <source>
        <dbReference type="ARBA" id="ARBA00022692"/>
    </source>
</evidence>
<keyword evidence="6" id="KW-0067">ATP-binding</keyword>
<keyword evidence="2" id="KW-0813">Transport</keyword>
<evidence type="ECO:0000256" key="10">
    <source>
        <dbReference type="SAM" id="Phobius"/>
    </source>
</evidence>
<dbReference type="PANTHER" id="PTHR24221">
    <property type="entry name" value="ATP-BINDING CASSETTE SUB-FAMILY B"/>
    <property type="match status" value="1"/>
</dbReference>
<keyword evidence="7 10" id="KW-1133">Transmembrane helix</keyword>
<dbReference type="PROSITE" id="PS50893">
    <property type="entry name" value="ABC_TRANSPORTER_2"/>
    <property type="match status" value="1"/>
</dbReference>
<dbReference type="InterPro" id="IPR027417">
    <property type="entry name" value="P-loop_NTPase"/>
</dbReference>
<proteinExistence type="inferred from homology"/>
<evidence type="ECO:0000256" key="5">
    <source>
        <dbReference type="ARBA" id="ARBA00022741"/>
    </source>
</evidence>
<sequence>MHVWGSVQSTASSTVQSAVFNKIMEQSYDFHSTTPGISDMVHGADTPAKFIQNIALRASPNIVELCFTIIGLAYFGGLYATVSQALIVIILTIFHSSAIHKLDLEIGYRYALKDKMKFHIRESIDNWRTVKSFGGIEAAQNVFKTLSERVSEALHRVELAENMISDISSLITHLGQLLILAILADQAEKETLSIVGFSIGVHCSKRIQILMKSFTGQLYIMGSQSQTAEKTVCLLSSQPSVQDSPGATLLKTYENKIEFHNVTFKYPRGRMVFRGLSFCWPCGKTIALVGETDSGKSTIVSLLQRYYDPDEGSITIDGQDIRNIKQSSLHEAIGEVPQNVQIFRESIMDNIRYANRSASDDDVYEACKLAQLRDTILKFENGYETVASPDMLSGGTKQRLGLARMRVQDSPIWVLDEATSSVDGITERKIYEGLRPLMNADGRTTIIIAHRLSTIECADIIMALRDGQVVEYGTHDELMKLRGYYYSLRSSVTSNLESEI</sequence>
<dbReference type="PANTHER" id="PTHR24221:SF654">
    <property type="entry name" value="ATP-BINDING CASSETTE SUB-FAMILY B MEMBER 6"/>
    <property type="match status" value="1"/>
</dbReference>
<feature type="domain" description="ABC transmembrane type-1" evidence="12">
    <location>
        <begin position="2"/>
        <end position="194"/>
    </location>
</feature>
<dbReference type="AlphaFoldDB" id="A0A0U1MBF2"/>
<evidence type="ECO:0000256" key="2">
    <source>
        <dbReference type="ARBA" id="ARBA00022448"/>
    </source>
</evidence>
<dbReference type="GO" id="GO:0005524">
    <property type="term" value="F:ATP binding"/>
    <property type="evidence" value="ECO:0007669"/>
    <property type="project" value="UniProtKB-KW"/>
</dbReference>
<evidence type="ECO:0000256" key="7">
    <source>
        <dbReference type="ARBA" id="ARBA00022989"/>
    </source>
</evidence>
<evidence type="ECO:0000256" key="9">
    <source>
        <dbReference type="ARBA" id="ARBA00024363"/>
    </source>
</evidence>
<keyword evidence="14" id="KW-1185">Reference proteome</keyword>
<evidence type="ECO:0000259" key="12">
    <source>
        <dbReference type="PROSITE" id="PS50929"/>
    </source>
</evidence>
<dbReference type="GO" id="GO:0140359">
    <property type="term" value="F:ABC-type transporter activity"/>
    <property type="evidence" value="ECO:0007669"/>
    <property type="project" value="InterPro"/>
</dbReference>
<dbReference type="Pfam" id="PF00005">
    <property type="entry name" value="ABC_tran"/>
    <property type="match status" value="1"/>
</dbReference>
<evidence type="ECO:0000256" key="3">
    <source>
        <dbReference type="ARBA" id="ARBA00022475"/>
    </source>
</evidence>
<keyword evidence="3" id="KW-1003">Cell membrane</keyword>
<dbReference type="GO" id="GO:0016887">
    <property type="term" value="F:ATP hydrolysis activity"/>
    <property type="evidence" value="ECO:0007669"/>
    <property type="project" value="InterPro"/>
</dbReference>
<keyword evidence="8 10" id="KW-0472">Membrane</keyword>
<evidence type="ECO:0000256" key="6">
    <source>
        <dbReference type="ARBA" id="ARBA00022840"/>
    </source>
</evidence>
<dbReference type="Proteomes" id="UP000054383">
    <property type="component" value="Unassembled WGS sequence"/>
</dbReference>
<comment type="similarity">
    <text evidence="9">Belongs to the ABC transporter superfamily. ABCB family. Heavy Metal importer (TC 3.A.1.210) subfamily.</text>
</comment>
<evidence type="ECO:0000256" key="1">
    <source>
        <dbReference type="ARBA" id="ARBA00004651"/>
    </source>
</evidence>
<dbReference type="GO" id="GO:0005886">
    <property type="term" value="C:plasma membrane"/>
    <property type="evidence" value="ECO:0007669"/>
    <property type="project" value="UniProtKB-SubCell"/>
</dbReference>
<dbReference type="EMBL" id="CVMT01000066">
    <property type="protein sequence ID" value="CRG92937.1"/>
    <property type="molecule type" value="Genomic_DNA"/>
</dbReference>
<dbReference type="InterPro" id="IPR011527">
    <property type="entry name" value="ABC1_TM_dom"/>
</dbReference>
<dbReference type="InterPro" id="IPR003439">
    <property type="entry name" value="ABC_transporter-like_ATP-bd"/>
</dbReference>
<reference evidence="13 14" key="1">
    <citation type="submission" date="2015-04" db="EMBL/GenBank/DDBJ databases">
        <authorList>
            <person name="Syromyatnikov M.Y."/>
            <person name="Popov V.N."/>
        </authorList>
    </citation>
    <scope>NUCLEOTIDE SEQUENCE [LARGE SCALE GENOMIC DNA]</scope>
    <source>
        <strain evidence="13">WF-38-12</strain>
    </source>
</reference>
<dbReference type="InterPro" id="IPR039421">
    <property type="entry name" value="Type_1_exporter"/>
</dbReference>
<evidence type="ECO:0000259" key="11">
    <source>
        <dbReference type="PROSITE" id="PS50893"/>
    </source>
</evidence>
<dbReference type="OrthoDB" id="6500128at2759"/>
<dbReference type="Pfam" id="PF00664">
    <property type="entry name" value="ABC_membrane"/>
    <property type="match status" value="1"/>
</dbReference>